<evidence type="ECO:0000313" key="1">
    <source>
        <dbReference type="EMBL" id="CAD2200922.1"/>
    </source>
</evidence>
<proteinExistence type="predicted"/>
<dbReference type="AlphaFoldDB" id="A0A6V7XNS8"/>
<dbReference type="Proteomes" id="UP000580250">
    <property type="component" value="Unassembled WGS sequence"/>
</dbReference>
<dbReference type="PANTHER" id="PTHR22954">
    <property type="entry name" value="RETROVIRAL PROTEASE-RELATED"/>
    <property type="match status" value="1"/>
</dbReference>
<protein>
    <submittedName>
        <fullName evidence="1">Uncharacterized protein</fullName>
    </submittedName>
</protein>
<reference evidence="1 2" key="1">
    <citation type="submission" date="2020-08" db="EMBL/GenBank/DDBJ databases">
        <authorList>
            <person name="Koutsovoulos G."/>
            <person name="Danchin GJ E."/>
        </authorList>
    </citation>
    <scope>NUCLEOTIDE SEQUENCE [LARGE SCALE GENOMIC DNA]</scope>
</reference>
<dbReference type="OrthoDB" id="5873060at2759"/>
<gene>
    <name evidence="1" type="ORF">MENT_LOCUS54428</name>
</gene>
<dbReference type="InterPro" id="IPR005312">
    <property type="entry name" value="DUF1759"/>
</dbReference>
<sequence length="203" mass="23853">METIELMLRNLRDHHSSTTIKMKLLSSKLERKKGEKKLNMLSHSKRQRRNKNRVAVPLLDRQFLPFIQLPTLQIKRFNGDRKDWLEFYESFRCAVDSSSGSDIEKLTLLRNLVDGEPRELIAGFRLEAKNYKEALQLLKDQYGDKDAHIRNLHSRLANLKICNTLNDVKKFSLDLERLAREMKKYGRGHRGTSCPFNAREKIE</sequence>
<accession>A0A6V7XNS8</accession>
<dbReference type="EMBL" id="CAJEWN010001924">
    <property type="protein sequence ID" value="CAD2200922.1"/>
    <property type="molecule type" value="Genomic_DNA"/>
</dbReference>
<dbReference type="Pfam" id="PF03564">
    <property type="entry name" value="DUF1759"/>
    <property type="match status" value="1"/>
</dbReference>
<dbReference type="PANTHER" id="PTHR22954:SF3">
    <property type="entry name" value="PROTEIN CBG08539"/>
    <property type="match status" value="1"/>
</dbReference>
<name>A0A6V7XNS8_MELEN</name>
<organism evidence="1 2">
    <name type="scientific">Meloidogyne enterolobii</name>
    <name type="common">Root-knot nematode worm</name>
    <name type="synonym">Meloidogyne mayaguensis</name>
    <dbReference type="NCBI Taxonomy" id="390850"/>
    <lineage>
        <taxon>Eukaryota</taxon>
        <taxon>Metazoa</taxon>
        <taxon>Ecdysozoa</taxon>
        <taxon>Nematoda</taxon>
        <taxon>Chromadorea</taxon>
        <taxon>Rhabditida</taxon>
        <taxon>Tylenchina</taxon>
        <taxon>Tylenchomorpha</taxon>
        <taxon>Tylenchoidea</taxon>
        <taxon>Meloidogynidae</taxon>
        <taxon>Meloidogyninae</taxon>
        <taxon>Meloidogyne</taxon>
    </lineage>
</organism>
<evidence type="ECO:0000313" key="2">
    <source>
        <dbReference type="Proteomes" id="UP000580250"/>
    </source>
</evidence>
<comment type="caution">
    <text evidence="1">The sequence shown here is derived from an EMBL/GenBank/DDBJ whole genome shotgun (WGS) entry which is preliminary data.</text>
</comment>